<feature type="compositionally biased region" description="Acidic residues" evidence="3">
    <location>
        <begin position="66"/>
        <end position="75"/>
    </location>
</feature>
<dbReference type="OMA" id="DPRFWAW"/>
<reference evidence="6 7" key="1">
    <citation type="journal article" date="2007" name="Proc. Natl. Acad. Sci. U.S.A.">
        <title>Dandruff-associated Malassezia genomes reveal convergent and divergent virulence traits shared with plant and human fungal pathogens.</title>
        <authorList>
            <person name="Xu J."/>
            <person name="Saunders C.W."/>
            <person name="Hu P."/>
            <person name="Grant R.A."/>
            <person name="Boekhout T."/>
            <person name="Kuramae E.E."/>
            <person name="Kronstad J.W."/>
            <person name="Deangelis Y.M."/>
            <person name="Reeder N.L."/>
            <person name="Johnstone K.R."/>
            <person name="Leland M."/>
            <person name="Fieno A.M."/>
            <person name="Begley W.M."/>
            <person name="Sun Y."/>
            <person name="Lacey M.P."/>
            <person name="Chaudhary T."/>
            <person name="Keough T."/>
            <person name="Chu L."/>
            <person name="Sears R."/>
            <person name="Yuan B."/>
            <person name="Dawson T.L.Jr."/>
        </authorList>
    </citation>
    <scope>NUCLEOTIDE SEQUENCE [LARGE SCALE GENOMIC DNA]</scope>
    <source>
        <strain evidence="7">ATCC MYA-4612 / CBS 7966</strain>
    </source>
</reference>
<keyword evidence="4" id="KW-1133">Transmembrane helix</keyword>
<feature type="transmembrane region" description="Helical" evidence="4">
    <location>
        <begin position="276"/>
        <end position="296"/>
    </location>
</feature>
<dbReference type="OrthoDB" id="9974421at2759"/>
<dbReference type="InParanoid" id="A8Q4E6"/>
<feature type="compositionally biased region" description="Basic and acidic residues" evidence="3">
    <location>
        <begin position="42"/>
        <end position="57"/>
    </location>
</feature>
<feature type="domain" description="Partial AB-hydrolase lipase" evidence="5">
    <location>
        <begin position="325"/>
        <end position="383"/>
    </location>
</feature>
<dbReference type="ESTHER" id="malgo-a8q4e6">
    <property type="family name" value="Acidic_Lipase"/>
</dbReference>
<comment type="catalytic activity">
    <reaction evidence="1">
        <text>a diacylglycerol + H2O = a monoacylglycerol + a fatty acid + H(+)</text>
        <dbReference type="Rhea" id="RHEA:32731"/>
        <dbReference type="ChEBI" id="CHEBI:15377"/>
        <dbReference type="ChEBI" id="CHEBI:15378"/>
        <dbReference type="ChEBI" id="CHEBI:17408"/>
        <dbReference type="ChEBI" id="CHEBI:18035"/>
        <dbReference type="ChEBI" id="CHEBI:28868"/>
    </reaction>
</comment>
<evidence type="ECO:0000256" key="4">
    <source>
        <dbReference type="SAM" id="Phobius"/>
    </source>
</evidence>
<feature type="compositionally biased region" description="Basic residues" evidence="3">
    <location>
        <begin position="1"/>
        <end position="20"/>
    </location>
</feature>
<protein>
    <recommendedName>
        <fullName evidence="5">Partial AB-hydrolase lipase domain-containing protein</fullName>
    </recommendedName>
</protein>
<dbReference type="PANTHER" id="PTHR11005">
    <property type="entry name" value="LYSOSOMAL ACID LIPASE-RELATED"/>
    <property type="match status" value="1"/>
</dbReference>
<dbReference type="KEGG" id="mgl:MGL_2531"/>
<dbReference type="GeneID" id="5854456"/>
<keyword evidence="7" id="KW-1185">Reference proteome</keyword>
<comment type="catalytic activity">
    <reaction evidence="2">
        <text>a monoacylglycerol + H2O = glycerol + a fatty acid + H(+)</text>
        <dbReference type="Rhea" id="RHEA:15245"/>
        <dbReference type="ChEBI" id="CHEBI:15377"/>
        <dbReference type="ChEBI" id="CHEBI:15378"/>
        <dbReference type="ChEBI" id="CHEBI:17408"/>
        <dbReference type="ChEBI" id="CHEBI:17754"/>
        <dbReference type="ChEBI" id="CHEBI:28868"/>
    </reaction>
</comment>
<evidence type="ECO:0000313" key="7">
    <source>
        <dbReference type="Proteomes" id="UP000008837"/>
    </source>
</evidence>
<dbReference type="GO" id="GO:0006629">
    <property type="term" value="P:lipid metabolic process"/>
    <property type="evidence" value="ECO:0007669"/>
    <property type="project" value="InterPro"/>
</dbReference>
<feature type="region of interest" description="Disordered" evidence="3">
    <location>
        <begin position="1"/>
        <end position="185"/>
    </location>
</feature>
<evidence type="ECO:0000256" key="2">
    <source>
        <dbReference type="ARBA" id="ARBA00048461"/>
    </source>
</evidence>
<dbReference type="AlphaFoldDB" id="A8Q4E6"/>
<accession>A8Q4E6</accession>
<evidence type="ECO:0000256" key="3">
    <source>
        <dbReference type="SAM" id="MobiDB-lite"/>
    </source>
</evidence>
<dbReference type="FunCoup" id="A8Q4E6">
    <property type="interactions" value="37"/>
</dbReference>
<dbReference type="Gene3D" id="3.40.50.1820">
    <property type="entry name" value="alpha/beta hydrolase"/>
    <property type="match status" value="1"/>
</dbReference>
<sequence length="679" mass="78138">MSRVSSQRRRSSRHAHKGKKYSSLDSKNYRNAPPSLLDEQMEGTHNDWDDGESESRALRAGSEMNEPNEFEDAYEDTATGSLALDDPYYYDPYNEDETFGESDTYRSTDPYPDRDAHDNLYDAPSTYLESSRTGVDDDDYETRDHDDDPELLSGDEDHEWSTPGGRSAGGFGALHSPPTHPAHAYKGKMGEYYPVESDHAQSRGHGVYVEKPHTAFEDVAEDELPEDKGVPFHSQEPSPAEADPEQFPTFFHHEIGQYGEFNLVSRLMLELQQLNMFLITSLGMTFVVILAFARYFNPFRKLYPKARVDFEYERRITGERYSERVQYYADFWGYQCEEYEIVTQGGWILKAHRISDPRRPGGRGYPVVLQHGILCTSLFFFTSEERSLGFWLVDQGYDVWSTNIRSNFRSGHTRFKRWDPRFWAWSLIELGDDLVDVVDFVLQETGYKQLAYVGHSQGTGSMFLALNKYKGFGQKISSFTALGPAVYPGSSLDRLPFRVMRMLPSRWTWSIVFGVRTFMPLLELARIILPKFLMGHLGYIVFGYLFDFHDHNWVDRHKPKIFCSTGVSTSSELLYYWIHCFVARGCVFDPRVRSPWFSAEFPPLTVAYGTIDHLVAGKPLVDRLLQYESNVQIVHILELQGYEHMDMVLGCDAYKVVFPKIKDTIVRTIDPEDVPMLGH</sequence>
<dbReference type="InterPro" id="IPR029058">
    <property type="entry name" value="AB_hydrolase_fold"/>
</dbReference>
<dbReference type="RefSeq" id="XP_001730149.1">
    <property type="nucleotide sequence ID" value="XM_001730097.1"/>
</dbReference>
<keyword evidence="4" id="KW-0812">Transmembrane</keyword>
<dbReference type="Pfam" id="PF04083">
    <property type="entry name" value="Abhydro_lipase"/>
    <property type="match status" value="1"/>
</dbReference>
<dbReference type="Proteomes" id="UP000008837">
    <property type="component" value="Unassembled WGS sequence"/>
</dbReference>
<feature type="compositionally biased region" description="Acidic residues" evidence="3">
    <location>
        <begin position="136"/>
        <end position="158"/>
    </location>
</feature>
<feature type="compositionally biased region" description="Basic and acidic residues" evidence="3">
    <location>
        <begin position="103"/>
        <end position="120"/>
    </location>
</feature>
<dbReference type="EMBL" id="AAYY01000009">
    <property type="protein sequence ID" value="EDP42935.1"/>
    <property type="molecule type" value="Genomic_DNA"/>
</dbReference>
<dbReference type="STRING" id="425265.A8Q4E6"/>
<proteinExistence type="predicted"/>
<name>A8Q4E6_MALGO</name>
<gene>
    <name evidence="6" type="ORF">MGL_2531</name>
</gene>
<evidence type="ECO:0000313" key="6">
    <source>
        <dbReference type="EMBL" id="EDP42935.1"/>
    </source>
</evidence>
<dbReference type="SUPFAM" id="SSF53474">
    <property type="entry name" value="alpha/beta-Hydrolases"/>
    <property type="match status" value="1"/>
</dbReference>
<dbReference type="VEuPathDB" id="FungiDB:MGL_2531"/>
<dbReference type="InterPro" id="IPR006693">
    <property type="entry name" value="AB_hydrolase_lipase"/>
</dbReference>
<keyword evidence="4" id="KW-0472">Membrane</keyword>
<comment type="caution">
    <text evidence="6">The sequence shown here is derived from an EMBL/GenBank/DDBJ whole genome shotgun (WGS) entry which is preliminary data.</text>
</comment>
<evidence type="ECO:0000256" key="1">
    <source>
        <dbReference type="ARBA" id="ARBA00047591"/>
    </source>
</evidence>
<organism evidence="6 7">
    <name type="scientific">Malassezia globosa (strain ATCC MYA-4612 / CBS 7966)</name>
    <name type="common">Dandruff-associated fungus</name>
    <dbReference type="NCBI Taxonomy" id="425265"/>
    <lineage>
        <taxon>Eukaryota</taxon>
        <taxon>Fungi</taxon>
        <taxon>Dikarya</taxon>
        <taxon>Basidiomycota</taxon>
        <taxon>Ustilaginomycotina</taxon>
        <taxon>Malasseziomycetes</taxon>
        <taxon>Malasseziales</taxon>
        <taxon>Malasseziaceae</taxon>
        <taxon>Malassezia</taxon>
    </lineage>
</organism>
<evidence type="ECO:0000259" key="5">
    <source>
        <dbReference type="Pfam" id="PF04083"/>
    </source>
</evidence>